<feature type="region of interest" description="Disordered" evidence="1">
    <location>
        <begin position="230"/>
        <end position="261"/>
    </location>
</feature>
<keyword evidence="3" id="KW-1185">Reference proteome</keyword>
<dbReference type="Gene3D" id="1.25.40.10">
    <property type="entry name" value="Tetratricopeptide repeat domain"/>
    <property type="match status" value="1"/>
</dbReference>
<dbReference type="EMBL" id="JAKOGI010000092">
    <property type="protein sequence ID" value="KAJ8444649.1"/>
    <property type="molecule type" value="Genomic_DNA"/>
</dbReference>
<reference evidence="2" key="1">
    <citation type="submission" date="2022-04" db="EMBL/GenBank/DDBJ databases">
        <title>Carnegiea gigantea Genome sequencing and assembly v2.</title>
        <authorList>
            <person name="Copetti D."/>
            <person name="Sanderson M.J."/>
            <person name="Burquez A."/>
            <person name="Wojciechowski M.F."/>
        </authorList>
    </citation>
    <scope>NUCLEOTIDE SEQUENCE</scope>
    <source>
        <strain evidence="2">SGP5-SGP5p</strain>
        <tissue evidence="2">Aerial part</tissue>
    </source>
</reference>
<dbReference type="AlphaFoldDB" id="A0A9Q1KJH3"/>
<dbReference type="Proteomes" id="UP001153076">
    <property type="component" value="Unassembled WGS sequence"/>
</dbReference>
<gene>
    <name evidence="2" type="ORF">Cgig2_023712</name>
</gene>
<name>A0A9Q1KJH3_9CARY</name>
<dbReference type="SUPFAM" id="SSF48452">
    <property type="entry name" value="TPR-like"/>
    <property type="match status" value="1"/>
</dbReference>
<comment type="caution">
    <text evidence="2">The sequence shown here is derived from an EMBL/GenBank/DDBJ whole genome shotgun (WGS) entry which is preliminary data.</text>
</comment>
<feature type="region of interest" description="Disordered" evidence="1">
    <location>
        <begin position="100"/>
        <end position="126"/>
    </location>
</feature>
<sequence>MLSRTASTPLSNSLVSGIVSLNSSLPELKPVISVTNSARNAPIRKLTRTTSDSHVLVKTSLCPKHKPTMNNGLGLGLGLELGLGEKLKEEEVGKREKASLGLLTGGGGRGSDAAGAAGRGSDGRDGGRTDAYYQELIEADPGNSLLLANYAKFLEQVGDYARAEEYCGRAILANPNDANVLSLYADLIWETEKDFSRAEGYFDQAARAAPDDCYVLASCAKFYWDAEDEEEEDTVKQSDISMPMRCSQGAPPPPPPLAAPS</sequence>
<accession>A0A9Q1KJH3</accession>
<proteinExistence type="predicted"/>
<dbReference type="PANTHER" id="PTHR26312">
    <property type="entry name" value="TETRATRICOPEPTIDE REPEAT PROTEIN 5"/>
    <property type="match status" value="1"/>
</dbReference>
<dbReference type="PANTHER" id="PTHR26312:SF168">
    <property type="entry name" value="OS06G0606700 PROTEIN"/>
    <property type="match status" value="1"/>
</dbReference>
<evidence type="ECO:0000313" key="2">
    <source>
        <dbReference type="EMBL" id="KAJ8444649.1"/>
    </source>
</evidence>
<dbReference type="Pfam" id="PF14559">
    <property type="entry name" value="TPR_19"/>
    <property type="match status" value="1"/>
</dbReference>
<dbReference type="OrthoDB" id="439046at2759"/>
<feature type="compositionally biased region" description="Pro residues" evidence="1">
    <location>
        <begin position="250"/>
        <end position="261"/>
    </location>
</feature>
<evidence type="ECO:0000256" key="1">
    <source>
        <dbReference type="SAM" id="MobiDB-lite"/>
    </source>
</evidence>
<dbReference type="InterPro" id="IPR011990">
    <property type="entry name" value="TPR-like_helical_dom_sf"/>
</dbReference>
<evidence type="ECO:0000313" key="3">
    <source>
        <dbReference type="Proteomes" id="UP001153076"/>
    </source>
</evidence>
<protein>
    <submittedName>
        <fullName evidence="2">Uncharacterized protein</fullName>
    </submittedName>
</protein>
<organism evidence="2 3">
    <name type="scientific">Carnegiea gigantea</name>
    <dbReference type="NCBI Taxonomy" id="171969"/>
    <lineage>
        <taxon>Eukaryota</taxon>
        <taxon>Viridiplantae</taxon>
        <taxon>Streptophyta</taxon>
        <taxon>Embryophyta</taxon>
        <taxon>Tracheophyta</taxon>
        <taxon>Spermatophyta</taxon>
        <taxon>Magnoliopsida</taxon>
        <taxon>eudicotyledons</taxon>
        <taxon>Gunneridae</taxon>
        <taxon>Pentapetalae</taxon>
        <taxon>Caryophyllales</taxon>
        <taxon>Cactineae</taxon>
        <taxon>Cactaceae</taxon>
        <taxon>Cactoideae</taxon>
        <taxon>Echinocereeae</taxon>
        <taxon>Carnegiea</taxon>
    </lineage>
</organism>